<dbReference type="PATRIC" id="fig|342002.3.peg.938"/>
<name>A0A0F5N0R6_9MYCO</name>
<keyword evidence="1" id="KW-0732">Signal</keyword>
<evidence type="ECO:0000313" key="3">
    <source>
        <dbReference type="EMBL" id="OQZ96831.1"/>
    </source>
</evidence>
<evidence type="ECO:0000256" key="1">
    <source>
        <dbReference type="SAM" id="SignalP"/>
    </source>
</evidence>
<organism evidence="2 4">
    <name type="scientific">Mycolicibacter arupensis</name>
    <dbReference type="NCBI Taxonomy" id="342002"/>
    <lineage>
        <taxon>Bacteria</taxon>
        <taxon>Bacillati</taxon>
        <taxon>Actinomycetota</taxon>
        <taxon>Actinomycetes</taxon>
        <taxon>Mycobacteriales</taxon>
        <taxon>Mycobacteriaceae</taxon>
        <taxon>Mycolicibacter</taxon>
    </lineage>
</organism>
<gene>
    <name evidence="3" type="ORF">BST15_11805</name>
    <name evidence="2" type="ORF">WR43_04180</name>
</gene>
<evidence type="ECO:0000313" key="4">
    <source>
        <dbReference type="Proteomes" id="UP000034416"/>
    </source>
</evidence>
<dbReference type="AlphaFoldDB" id="A0A0F5N0R6"/>
<reference evidence="4" key="1">
    <citation type="submission" date="2015-04" db="EMBL/GenBank/DDBJ databases">
        <title>Genome sequence of Mycobacterium arupense GUC1.</title>
        <authorList>
            <person name="Greninger A.L."/>
            <person name="Cunningham G."/>
            <person name="Chiu C.Y."/>
            <person name="Miller S."/>
        </authorList>
    </citation>
    <scope>NUCLEOTIDE SEQUENCE [LARGE SCALE GENOMIC DNA]</scope>
    <source>
        <strain evidence="4">GUC1</strain>
    </source>
</reference>
<comment type="caution">
    <text evidence="2">The sequence shown here is derived from an EMBL/GenBank/DDBJ whole genome shotgun (WGS) entry which is preliminary data.</text>
</comment>
<dbReference type="EMBL" id="LASW01000009">
    <property type="protein sequence ID" value="KKC00649.1"/>
    <property type="molecule type" value="Genomic_DNA"/>
</dbReference>
<evidence type="ECO:0008006" key="6">
    <source>
        <dbReference type="Google" id="ProtNLM"/>
    </source>
</evidence>
<dbReference type="Proteomes" id="UP000192327">
    <property type="component" value="Unassembled WGS sequence"/>
</dbReference>
<evidence type="ECO:0000313" key="5">
    <source>
        <dbReference type="Proteomes" id="UP000192327"/>
    </source>
</evidence>
<feature type="signal peptide" evidence="1">
    <location>
        <begin position="1"/>
        <end position="24"/>
    </location>
</feature>
<dbReference type="Proteomes" id="UP000034416">
    <property type="component" value="Unassembled WGS sequence"/>
</dbReference>
<reference evidence="3 5" key="3">
    <citation type="submission" date="2016-12" db="EMBL/GenBank/DDBJ databases">
        <title>The new phylogeny of genus Mycobacterium.</title>
        <authorList>
            <person name="Tortoli E."/>
            <person name="Trovato A."/>
            <person name="Cirillo D.M."/>
        </authorList>
    </citation>
    <scope>NUCLEOTIDE SEQUENCE [LARGE SCALE GENOMIC DNA]</scope>
    <source>
        <strain evidence="3 5">DSM 44942</strain>
    </source>
</reference>
<accession>A0A0F5N0R6</accession>
<proteinExistence type="predicted"/>
<dbReference type="EMBL" id="MVHH01000021">
    <property type="protein sequence ID" value="OQZ96831.1"/>
    <property type="molecule type" value="Genomic_DNA"/>
</dbReference>
<feature type="chain" id="PRO_5038632220" description="PE-PPE domain-containing protein" evidence="1">
    <location>
        <begin position="25"/>
        <end position="298"/>
    </location>
</feature>
<reference evidence="2" key="2">
    <citation type="submission" date="2015-04" db="EMBL/GenBank/DDBJ databases">
        <title>Genome sequence of Mycobacterium arupense strain GUC1.</title>
        <authorList>
            <person name="Greninger A.L."/>
            <person name="Cunningham G."/>
            <person name="Chiu C.Y."/>
            <person name="Miller S."/>
        </authorList>
    </citation>
    <scope>NUCLEOTIDE SEQUENCE</scope>
    <source>
        <strain evidence="2">GUC1</strain>
    </source>
</reference>
<keyword evidence="5" id="KW-1185">Reference proteome</keyword>
<protein>
    <recommendedName>
        <fullName evidence="6">PE-PPE domain-containing protein</fullName>
    </recommendedName>
</protein>
<evidence type="ECO:0000313" key="2">
    <source>
        <dbReference type="EMBL" id="KKC00649.1"/>
    </source>
</evidence>
<sequence length="298" mass="31697">MIMHALRWPAAVVTVMSAASGLVAVSAAPPEAAPTRVAVQLTADGDLANVPLNLLYTLINIPANALKAVDAFSYSQFFSGPWFVPSETNIWGIDLGDPPRIQALIDMLIPIPALSKPLGEQVIGLLQAQLPTNTACDSMFCSFDGWVALLQGYGQVPISELRSGYTFPTEGPTITDPHGAVEGAFGIPGTVIGSDGSDVYPWAGTTFTLDFGKPWADLWASLTADPSDNPLVPMPHLVQVLIDFAASWYVMLNPFLPGGTYTPIFPWLDTDGPEPADFSAPVEALVDQLGDLWTSLIS</sequence>